<dbReference type="RefSeq" id="XP_066664094.1">
    <property type="nucleotide sequence ID" value="XM_066818402.1"/>
</dbReference>
<dbReference type="PANTHER" id="PTHR31687:SF3">
    <property type="entry name" value="PROTEIN URG3"/>
    <property type="match status" value="1"/>
</dbReference>
<sequence>MYILVTKPPHRNCRRWHLMAGRLSDSSGRFPYPDPGESNEVPTVRLRTSCDEPKPPPRNPVLRWVRAISDVLVLSAAAAAAAAVWLLAKLKGPHSPFSILHASRTLASPALLLVTAAALDDNNSNTALHIYQKKRGPAASNRRIAISGGPSTDDSTSDKQLPGTTHASCSGVFGGGLESKHRSPTGPKRYSPESEAPAPPSDGPVFEKAAAGQDGGQAAARRCPVDHELQLGQGHAQVAHEPAPLAHRQPVVRRQHHAADASNPFSPSMAPRADLPKPPDPNLDPAAYLRSLNSVRERSRIITDKATRNKLNHFDVDMNKFPDVVRFVCGIIKRDYDAPFHTIPMHSRYQHFCVGGRDRIANLLSTFDDSVDQTEKCRRLIDLFMISVLLDAGAGTHWTFKSAENGRIYRRSEGLAIASLEMFKTGMFSGDARNKFQVDKEGLSQLTVEQLAKGLQIRPGNEIAGLDGRAELLIRLGTALQKQRIFFGDEGRPGNMVGELPLVAPHDTGLLHAHRDTARALERAHDRPGLHLADDADRHRRRLSRRRVAVLLDAADVRRPLVAHVAILLALPRRQPAWRPSTGRGEWESIVPLHKLTQWLCYSLMQPMTSLLKVQFAGSELLTGLPEYRNGGLFVDMGVLNLRKEDEDRGLEHYANYCRRLNVRANEVAPMFEPSDDVIVEWRGVTVGLMDKLCDDVNYALREDLNGGEITLGQLMEAGSWKGGREIAEVSRPNTKEPPILIDSDGTLF</sequence>
<feature type="compositionally biased region" description="Low complexity" evidence="1">
    <location>
        <begin position="209"/>
        <end position="220"/>
    </location>
</feature>
<feature type="region of interest" description="Disordered" evidence="1">
    <location>
        <begin position="250"/>
        <end position="285"/>
    </location>
</feature>
<dbReference type="PANTHER" id="PTHR31687">
    <property type="match status" value="1"/>
</dbReference>
<organism evidence="2 3">
    <name type="scientific">Apiospora hydei</name>
    <dbReference type="NCBI Taxonomy" id="1337664"/>
    <lineage>
        <taxon>Eukaryota</taxon>
        <taxon>Fungi</taxon>
        <taxon>Dikarya</taxon>
        <taxon>Ascomycota</taxon>
        <taxon>Pezizomycotina</taxon>
        <taxon>Sordariomycetes</taxon>
        <taxon>Xylariomycetidae</taxon>
        <taxon>Amphisphaeriales</taxon>
        <taxon>Apiosporaceae</taxon>
        <taxon>Apiospora</taxon>
    </lineage>
</organism>
<gene>
    <name evidence="2" type="ORF">PG997_014088</name>
</gene>
<reference evidence="2 3" key="1">
    <citation type="submission" date="2023-01" db="EMBL/GenBank/DDBJ databases">
        <title>Analysis of 21 Apiospora genomes using comparative genomics revels a genus with tremendous synthesis potential of carbohydrate active enzymes and secondary metabolites.</title>
        <authorList>
            <person name="Sorensen T."/>
        </authorList>
    </citation>
    <scope>NUCLEOTIDE SEQUENCE [LARGE SCALE GENOMIC DNA]</scope>
    <source>
        <strain evidence="2 3">CBS 114990</strain>
    </source>
</reference>
<dbReference type="InterPro" id="IPR012469">
    <property type="entry name" value="DUF1688"/>
</dbReference>
<dbReference type="GeneID" id="92051462"/>
<protein>
    <submittedName>
        <fullName evidence="2">Urg3</fullName>
    </submittedName>
</protein>
<name>A0ABR1VAJ6_9PEZI</name>
<dbReference type="Pfam" id="PF07958">
    <property type="entry name" value="DUF1688"/>
    <property type="match status" value="2"/>
</dbReference>
<accession>A0ABR1VAJ6</accession>
<dbReference type="Proteomes" id="UP001433268">
    <property type="component" value="Unassembled WGS sequence"/>
</dbReference>
<evidence type="ECO:0000256" key="1">
    <source>
        <dbReference type="SAM" id="MobiDB-lite"/>
    </source>
</evidence>
<feature type="region of interest" description="Disordered" evidence="1">
    <location>
        <begin position="139"/>
        <end position="221"/>
    </location>
</feature>
<proteinExistence type="predicted"/>
<keyword evidence="3" id="KW-1185">Reference proteome</keyword>
<dbReference type="EMBL" id="JAQQWN010000009">
    <property type="protein sequence ID" value="KAK8067341.1"/>
    <property type="molecule type" value="Genomic_DNA"/>
</dbReference>
<evidence type="ECO:0000313" key="3">
    <source>
        <dbReference type="Proteomes" id="UP001433268"/>
    </source>
</evidence>
<comment type="caution">
    <text evidence="2">The sequence shown here is derived from an EMBL/GenBank/DDBJ whole genome shotgun (WGS) entry which is preliminary data.</text>
</comment>
<evidence type="ECO:0000313" key="2">
    <source>
        <dbReference type="EMBL" id="KAK8067341.1"/>
    </source>
</evidence>